<comment type="subcellular location">
    <subcellularLocation>
        <location evidence="2">Nucleus</location>
    </subcellularLocation>
</comment>
<keyword evidence="15" id="KW-0539">Nucleus</keyword>
<dbReference type="CDD" id="cd05509">
    <property type="entry name" value="Bromo_gcn5_like"/>
    <property type="match status" value="1"/>
</dbReference>
<dbReference type="InterPro" id="IPR018501">
    <property type="entry name" value="DDT_dom"/>
</dbReference>
<feature type="domain" description="Bromo" evidence="23">
    <location>
        <begin position="2720"/>
        <end position="2790"/>
    </location>
</feature>
<feature type="compositionally biased region" description="Basic residues" evidence="22">
    <location>
        <begin position="66"/>
        <end position="81"/>
    </location>
</feature>
<feature type="compositionally biased region" description="Basic and acidic residues" evidence="22">
    <location>
        <begin position="2387"/>
        <end position="2398"/>
    </location>
</feature>
<dbReference type="SMART" id="SM00249">
    <property type="entry name" value="PHD"/>
    <property type="match status" value="3"/>
</dbReference>
<dbReference type="InterPro" id="IPR001487">
    <property type="entry name" value="Bromodomain"/>
</dbReference>
<dbReference type="Gene3D" id="3.30.40.10">
    <property type="entry name" value="Zinc/RING finger domain, C3HC4 (zinc finger)"/>
    <property type="match status" value="3"/>
</dbReference>
<feature type="compositionally biased region" description="Basic residues" evidence="22">
    <location>
        <begin position="22"/>
        <end position="32"/>
    </location>
</feature>
<dbReference type="CDD" id="cd15560">
    <property type="entry name" value="PHD2_3_BPTF"/>
    <property type="match status" value="2"/>
</dbReference>
<feature type="compositionally biased region" description="Low complexity" evidence="22">
    <location>
        <begin position="1121"/>
        <end position="1142"/>
    </location>
</feature>
<feature type="compositionally biased region" description="Low complexity" evidence="22">
    <location>
        <begin position="129"/>
        <end position="140"/>
    </location>
</feature>
<dbReference type="GO" id="GO:0047298">
    <property type="term" value="F:(S)-3-amino-2-methylpropionate transaminase activity"/>
    <property type="evidence" value="ECO:0007669"/>
    <property type="project" value="UniProtKB-EC"/>
</dbReference>
<dbReference type="SMART" id="SM00571">
    <property type="entry name" value="DDT"/>
    <property type="match status" value="1"/>
</dbReference>
<feature type="compositionally biased region" description="Basic and acidic residues" evidence="22">
    <location>
        <begin position="1208"/>
        <end position="1218"/>
    </location>
</feature>
<evidence type="ECO:0000256" key="19">
    <source>
        <dbReference type="ARBA" id="ARBA00031787"/>
    </source>
</evidence>
<evidence type="ECO:0000256" key="4">
    <source>
        <dbReference type="ARBA" id="ARBA00012876"/>
    </source>
</evidence>
<keyword evidence="27" id="KW-1185">Reference proteome</keyword>
<dbReference type="SUPFAM" id="SSF47370">
    <property type="entry name" value="Bromodomain"/>
    <property type="match status" value="1"/>
</dbReference>
<dbReference type="InterPro" id="IPR038028">
    <property type="entry name" value="BPTF"/>
</dbReference>
<dbReference type="NCBIfam" id="TIGR00699">
    <property type="entry name" value="GABAtrns_euk"/>
    <property type="match status" value="1"/>
</dbReference>
<feature type="region of interest" description="Disordered" evidence="22">
    <location>
        <begin position="518"/>
        <end position="610"/>
    </location>
</feature>
<dbReference type="InterPro" id="IPR004631">
    <property type="entry name" value="4NH2But_aminotransferase_euk"/>
</dbReference>
<gene>
    <name evidence="26" type="ORF">V9T40_009904</name>
</gene>
<feature type="compositionally biased region" description="Basic and acidic residues" evidence="22">
    <location>
        <begin position="1319"/>
        <end position="1355"/>
    </location>
</feature>
<dbReference type="InterPro" id="IPR036427">
    <property type="entry name" value="Bromodomain-like_sf"/>
</dbReference>
<evidence type="ECO:0000256" key="13">
    <source>
        <dbReference type="ARBA" id="ARBA00023117"/>
    </source>
</evidence>
<feature type="compositionally biased region" description="Polar residues" evidence="22">
    <location>
        <begin position="2557"/>
        <end position="2578"/>
    </location>
</feature>
<feature type="compositionally biased region" description="Acidic residues" evidence="22">
    <location>
        <begin position="115"/>
        <end position="126"/>
    </location>
</feature>
<proteinExistence type="inferred from homology"/>
<accession>A0AAN9Y545</accession>
<feature type="domain" description="DDT" evidence="25">
    <location>
        <begin position="185"/>
        <end position="245"/>
    </location>
</feature>
<feature type="compositionally biased region" description="Polar residues" evidence="22">
    <location>
        <begin position="1143"/>
        <end position="1174"/>
    </location>
</feature>
<dbReference type="GO" id="GO:0034386">
    <property type="term" value="F:4-aminobutyrate:2-oxoglutarate transaminase activity"/>
    <property type="evidence" value="ECO:0007669"/>
    <property type="project" value="UniProtKB-EC"/>
</dbReference>
<keyword evidence="9 21" id="KW-0863">Zinc-finger</keyword>
<keyword evidence="10" id="KW-0862">Zinc</keyword>
<keyword evidence="12" id="KW-0805">Transcription regulation</keyword>
<evidence type="ECO:0000259" key="23">
    <source>
        <dbReference type="PROSITE" id="PS50014"/>
    </source>
</evidence>
<dbReference type="InterPro" id="IPR013083">
    <property type="entry name" value="Znf_RING/FYVE/PHD"/>
</dbReference>
<dbReference type="Pfam" id="PF02791">
    <property type="entry name" value="DDT"/>
    <property type="match status" value="1"/>
</dbReference>
<dbReference type="Pfam" id="PF00628">
    <property type="entry name" value="PHD"/>
    <property type="match status" value="3"/>
</dbReference>
<feature type="region of interest" description="Disordered" evidence="22">
    <location>
        <begin position="2307"/>
        <end position="2398"/>
    </location>
</feature>
<feature type="domain" description="PHD-type" evidence="24">
    <location>
        <begin position="2586"/>
        <end position="2637"/>
    </location>
</feature>
<dbReference type="InterPro" id="IPR028941">
    <property type="entry name" value="WHIM2_dom"/>
</dbReference>
<evidence type="ECO:0000259" key="24">
    <source>
        <dbReference type="PROSITE" id="PS50016"/>
    </source>
</evidence>
<evidence type="ECO:0000256" key="18">
    <source>
        <dbReference type="ARBA" id="ARBA00030857"/>
    </source>
</evidence>
<dbReference type="PROSITE" id="PS00633">
    <property type="entry name" value="BROMODOMAIN_1"/>
    <property type="match status" value="1"/>
</dbReference>
<dbReference type="InterPro" id="IPR019787">
    <property type="entry name" value="Znf_PHD-finger"/>
</dbReference>
<feature type="compositionally biased region" description="Polar residues" evidence="22">
    <location>
        <begin position="601"/>
        <end position="610"/>
    </location>
</feature>
<dbReference type="InterPro" id="IPR011011">
    <property type="entry name" value="Znf_FYVE_PHD"/>
</dbReference>
<feature type="region of interest" description="Disordered" evidence="22">
    <location>
        <begin position="1100"/>
        <end position="1218"/>
    </location>
</feature>
<dbReference type="PROSITE" id="PS01359">
    <property type="entry name" value="ZF_PHD_1"/>
    <property type="match status" value="1"/>
</dbReference>
<sequence length="3287" mass="369090">MFSRARRRGRPPKSGNVEKSRHLNSHFLKKPRYLVDTKDSDTSNSQILSPFSRTSSPIGSEGSRSRSSKKTRSKPKAKTSKNNRNYSNEFVDEKFSDYHYGSDFGEDYSEKSDNEDLTASEFDDNPEQLSDSDFSVSSLSTAEGGGKRNITTYQRNPTPEPLWLQNRDLPSLELPKSSDDLLISRDYVMTALSIYEVLRHFRTLIRLSPFRFEDFCAVLTCEEQTCLFAEIHIMLLKSILREEDAQQTHFGALDQKDSVNSVMYFIDGVTWPETLRAYIESDPTFESPCLKILNSCEYPFTDVENRLKVLQFLVDQFLITHPVREDLIHEGGFQYEDHCRVCHKVGDLLCCETCPAVFHLECVDPPLTDVPREDWQCNLCKIHKVTGVTDCVPDVEKSGLLSRQEPLGFDRHGRKYWFLCRRIFIESEDGECWYYSSVPQLDELLECLDPSEFEAGLYREISEFREEVVRQMTITEKLTAQYRGSKKSFLEVENNNILKLQKERLEKRIRDEEAKRNKLAGISSEDNSSDIKNDNSESTEKSETNRDDDTLNGDGRDARKNSDDRTDIQGGSEDDDNDMDDDDNDEDSETKKQKKRDILTRSKTGSLTPRTFNMDELKKKERLLGKALEKKEFFDVHEINGSRLTRLKAQQISTGTFLFKLGMEASYKNYVNQYSTNGIALNKMQKSEERDKKRFMSYKFSLTSAADFKWPGNIYSSRSQLINSLRQSLLQLENSIPSAFMHVNWSHIRKTWITSVSACNSAKDFAKAIIALHEFIKPVVFASVWHDQLGHTKLLRITAAEREEKKRLDKKEKKEYAEEEERNRMTYNFVKYPLGLKHQVFKQKGEEYRIHGQWGWLWLSSTRRLRIADSRLLGLSSGPYKFMVQVKDEKGMKILTVEEKFYRNLMKRNSSDEEIRELENDDTNENKAENDLLSNLKNLTVIPCNTDIETVDVSKSLLTPGRLLFPKVAKKSKLDELLTRRAHLKVLEERALSLKKISVNANNKAQSTPPETPKPPPSIIVNPLNNVALFNALTIKIQALQSHYMELQNVNKLFSCYFRNCGKSYDCYSPVCKKRLRLRLELLDLLHKAHALNQANKENKVVSVPSSPKKILKSEEENKTSNVLNNIPVNNVSNVNPSVQSSEVQTHASTTSEVTEVANQSVKNSESDNLVVSQERSESEETNSDQKVILPSDDVEKPPGEDEPSEVVVKEQPAEAKEEIKVENCNEPSEKMDVDVKKEPVETVASNSYPISENAKVEPHSSQADEVKVEVDPNESHSESVSVSTYAPFYDGNGVCNEVEIGASEEVAVSSPDNSDDEKEIKDEKPNIKGGNDEKVSIKDEPRKDPNNKNSKKDSSSSSTNIVDSKREGLKTLPPKTTVMADAAVTSTTSTVSSRGKSAFHARRNKEKIPFAKLEPLSLGGRNTRTVTVLPAIFFTSRENTPRPRPQENKFMYSCEDTSQKVYLKKIGYQPIDRRRKRPPIKIPPAPTFLARGCQKNSIFVLAQHELRKLARKAGFFYVNGFSYMAKSNPMVWSYPSPRPLFKTCWLYRTINVHTILAAGLHFRIMWASVRWDDLQVKPPPDARHQTTSETEIITTEVLEKKHLGIFSERTEYKIRKIVIPVETPKTIREVSSFRSGLRKRKREEALEKADPQVSEVWVDESKLELWEIRHFGERMEREAVLLQSQSTLKPRPLVGAINRTPSNTVESKMVEVSSSKTNEDAKERIDHFKLHKNVIYKKNIEQCVTPSGKSTLQSSAEGNVMRRIVTSTPIAGNSQIFKLISKPSPGSDGRSRIINTPTSALLPKLTQQKVQTPATPDSNTQDASVINSAKIRANPVQQRIQISKTPDGKYQVKGLLPGQQLVQLPGGRLHVLHTQQTGGVTSTSLAGNAVLKKMGESLEQSPQQRTVLHTIDDSQQASQNVDEGSEDTTLKQFVPMTKVQMTPVLNPKPTQMFIKSSTNTPTIVPKIGGGAVLVGSGSQVVGSQQIIIGGKSLAGQTSILRHPVATVNSTMQPIVTAQKQSPLIISSGQVSSAATQFVTSEGQIVNNSMILNNSNTNTVSMIQNLMGGKATLTTINGQQVLIRAAAPNETNVTSNAANVMQTMKMVRSTAPVGNLSIQTTTCTSILPNLQSISPPSLAPISTNTVPLSAVPTAVTNSTPTAVLSNVKNQIIKKKPTQVQEAANHIAPVQTEPVLTNEPPGTIIKCITAQVIQSAQGPRIVLQGLQGSNFSPEQLQLIQQEVKRELLKTQASAGNQGILGPTKIYLAVQPSSPESVPNTNIKTETDNAHKQEINQVLESLTPIAPKQTLPETISSALPSPICDESMKSPIKNEPVTPVVSQEIEPQRIEIESSPSDTSKVSKSPQKRRSNSSPEEEGGSKKRRVTKPKSEKSPDVKSRLAKLQEERKWNQTQAKLQVLLYRQKEALKRDILRKRSLLEKELQMQIQQEIVITNKSPDAASAQKQTIVSASSSIASPHKRKANSTSLASVTPSQSSKSSVTPISNASASSANSASLTPRSNHQTSSFGRAVVPRNLSPKKELPPKKGGRVSGGGDSALKNSAPRNRKQISSSNATNTPCSARTKKEKLLCICRTPYDDTKFYVGCDLCNNWFHGDCVGITEEMAKSLSEFVCSECTHARESQELYCLCRQPYDESQFYICCDRCQDWFHGRCVGIMQSEADHIDEYICPNCKSNSNVNMANMKCLSSKDYDVLKKLIKQIQVHKSAWPFMEPVDPEEAPDYYNVVKEPMDLTTIDMRISDRKYKNLSEFIGDMTKIFDNCRYYNPKESPFYKCAESLESFFVSKVKFLRDKLNEGIRQFASAFDGLEPDGPHVKTEIPGPKTKQLIKDISQIQQGNSIQLFGDYEKSIGNYFVDVDGNVLLDVFMQISSMPVGYNHPDIIDAFKNINNIRATVNRPALGYFPGADWKDKLQKVLLGVAPRGLNHVTTMMCGSCSNENSLKNIFMWYQARERGSVDVDFSELEKESCMLNSAPGSPDLTVLSFHGSFHGRTLGVLSTTRSKYIHKIDVPAFDWPVASFPRYRYPLEENKRENDKQDRDCLQEVEYLIEEYKKKGRPVAAIIVEPIQSEGGDHHGSKQFFQGLQRIAKKHGVGFLVDEVQTGGGPTGKIWCHEHFDLDDSPDIVTFSKKMLIGGYYLKKEFVPKQPYRVFNTWMGDPSKLIMLEEVVKIIQKESLLENVNKTGNVLMKGLLEYQKKYSNLVHSVRGLGTFISFNLPTTEQRDKVVAKLKAKGILSGGCGEEAVRLRPALTLQPKHANIFLDKLKSVLDEM</sequence>
<feature type="domain" description="PHD-type" evidence="24">
    <location>
        <begin position="336"/>
        <end position="383"/>
    </location>
</feature>
<dbReference type="Pfam" id="PF15613">
    <property type="entry name" value="WSD"/>
    <property type="match status" value="1"/>
</dbReference>
<evidence type="ECO:0000256" key="9">
    <source>
        <dbReference type="ARBA" id="ARBA00022771"/>
    </source>
</evidence>
<evidence type="ECO:0000256" key="1">
    <source>
        <dbReference type="ARBA" id="ARBA00001933"/>
    </source>
</evidence>
<dbReference type="FunFam" id="3.40.640.10:FF:000029">
    <property type="entry name" value="4-aminobutyrate aminotransferase, mitochondrial"/>
    <property type="match status" value="1"/>
</dbReference>
<keyword evidence="11" id="KW-0663">Pyridoxal phosphate</keyword>
<reference evidence="26 27" key="1">
    <citation type="submission" date="2024-03" db="EMBL/GenBank/DDBJ databases">
        <title>Adaptation during the transition from Ophiocordyceps entomopathogen to insect associate is accompanied by gene loss and intensified selection.</title>
        <authorList>
            <person name="Ward C.M."/>
            <person name="Onetto C.A."/>
            <person name="Borneman A.R."/>
        </authorList>
    </citation>
    <scope>NUCLEOTIDE SEQUENCE [LARGE SCALE GENOMIC DNA]</scope>
    <source>
        <strain evidence="26">AWRI1</strain>
        <tissue evidence="26">Single Adult Female</tissue>
    </source>
</reference>
<organism evidence="26 27">
    <name type="scientific">Parthenolecanium corni</name>
    <dbReference type="NCBI Taxonomy" id="536013"/>
    <lineage>
        <taxon>Eukaryota</taxon>
        <taxon>Metazoa</taxon>
        <taxon>Ecdysozoa</taxon>
        <taxon>Arthropoda</taxon>
        <taxon>Hexapoda</taxon>
        <taxon>Insecta</taxon>
        <taxon>Pterygota</taxon>
        <taxon>Neoptera</taxon>
        <taxon>Paraneoptera</taxon>
        <taxon>Hemiptera</taxon>
        <taxon>Sternorrhyncha</taxon>
        <taxon>Coccoidea</taxon>
        <taxon>Coccidae</taxon>
        <taxon>Parthenolecanium</taxon>
    </lineage>
</organism>
<dbReference type="InterPro" id="IPR018359">
    <property type="entry name" value="Bromodomain_CS"/>
</dbReference>
<feature type="region of interest" description="Disordered" evidence="22">
    <location>
        <begin position="1"/>
        <end position="88"/>
    </location>
</feature>
<keyword evidence="7" id="KW-0808">Transferase</keyword>
<keyword evidence="14" id="KW-0804">Transcription</keyword>
<dbReference type="Pfam" id="PF00439">
    <property type="entry name" value="Bromodomain"/>
    <property type="match status" value="1"/>
</dbReference>
<name>A0AAN9Y545_9HEMI</name>
<dbReference type="PANTHER" id="PTHR45975:SF2">
    <property type="entry name" value="NUCLEOSOME-REMODELING FACTOR SUBUNIT BPTF"/>
    <property type="match status" value="1"/>
</dbReference>
<dbReference type="SUPFAM" id="SSF53383">
    <property type="entry name" value="PLP-dependent transferases"/>
    <property type="match status" value="1"/>
</dbReference>
<dbReference type="PRINTS" id="PR00503">
    <property type="entry name" value="BROMODOMAIN"/>
</dbReference>
<evidence type="ECO:0000256" key="10">
    <source>
        <dbReference type="ARBA" id="ARBA00022833"/>
    </source>
</evidence>
<evidence type="ECO:0000256" key="12">
    <source>
        <dbReference type="ARBA" id="ARBA00023015"/>
    </source>
</evidence>
<feature type="compositionally biased region" description="Basic residues" evidence="22">
    <location>
        <begin position="1"/>
        <end position="11"/>
    </location>
</feature>
<feature type="compositionally biased region" description="Low complexity" evidence="22">
    <location>
        <begin position="2352"/>
        <end position="2363"/>
    </location>
</feature>
<dbReference type="InterPro" id="IPR015422">
    <property type="entry name" value="PyrdxlP-dep_Trfase_small"/>
</dbReference>
<feature type="compositionally biased region" description="Basic and acidic residues" evidence="22">
    <location>
        <begin position="1255"/>
        <end position="1278"/>
    </location>
</feature>
<dbReference type="EMBL" id="JBBCAQ010000017">
    <property type="protein sequence ID" value="KAK7597679.1"/>
    <property type="molecule type" value="Genomic_DNA"/>
</dbReference>
<evidence type="ECO:0000256" key="17">
    <source>
        <dbReference type="ARBA" id="ARBA00030204"/>
    </source>
</evidence>
<evidence type="ECO:0000256" key="5">
    <source>
        <dbReference type="ARBA" id="ARBA00012912"/>
    </source>
</evidence>
<evidence type="ECO:0000256" key="16">
    <source>
        <dbReference type="ARBA" id="ARBA00029760"/>
    </source>
</evidence>
<dbReference type="GO" id="GO:0016589">
    <property type="term" value="C:NURF complex"/>
    <property type="evidence" value="ECO:0007669"/>
    <property type="project" value="InterPro"/>
</dbReference>
<dbReference type="GO" id="GO:0006357">
    <property type="term" value="P:regulation of transcription by RNA polymerase II"/>
    <property type="evidence" value="ECO:0007669"/>
    <property type="project" value="InterPro"/>
</dbReference>
<dbReference type="InterPro" id="IPR001965">
    <property type="entry name" value="Znf_PHD"/>
</dbReference>
<feature type="domain" description="PHD-type" evidence="24">
    <location>
        <begin position="2642"/>
        <end position="2693"/>
    </location>
</feature>
<evidence type="ECO:0000259" key="25">
    <source>
        <dbReference type="PROSITE" id="PS50827"/>
    </source>
</evidence>
<dbReference type="GO" id="GO:0000978">
    <property type="term" value="F:RNA polymerase II cis-regulatory region sequence-specific DNA binding"/>
    <property type="evidence" value="ECO:0007669"/>
    <property type="project" value="TreeGrafter"/>
</dbReference>
<dbReference type="InterPro" id="IPR019786">
    <property type="entry name" value="Zinc_finger_PHD-type_CS"/>
</dbReference>
<evidence type="ECO:0000313" key="26">
    <source>
        <dbReference type="EMBL" id="KAK7597679.1"/>
    </source>
</evidence>
<feature type="compositionally biased region" description="Polar residues" evidence="22">
    <location>
        <begin position="42"/>
        <end position="53"/>
    </location>
</feature>
<keyword evidence="8" id="KW-0479">Metal-binding</keyword>
<dbReference type="FunFam" id="3.30.40.10:FF:000048">
    <property type="entry name" value="nucleosome-remodeling factor subunit BPTF isoform X1"/>
    <property type="match status" value="1"/>
</dbReference>
<dbReference type="Proteomes" id="UP001367676">
    <property type="component" value="Unassembled WGS sequence"/>
</dbReference>
<dbReference type="PROSITE" id="PS50016">
    <property type="entry name" value="ZF_PHD_2"/>
    <property type="match status" value="3"/>
</dbReference>
<feature type="compositionally biased region" description="Acidic residues" evidence="22">
    <location>
        <begin position="572"/>
        <end position="588"/>
    </location>
</feature>
<comment type="similarity">
    <text evidence="3">Belongs to the class-III pyridoxal-phosphate-dependent aminotransferase family.</text>
</comment>
<keyword evidence="6" id="KW-0032">Aminotransferase</keyword>
<keyword evidence="13 20" id="KW-0103">Bromodomain</keyword>
<dbReference type="GO" id="GO:0009448">
    <property type="term" value="P:gamma-aminobutyric acid metabolic process"/>
    <property type="evidence" value="ECO:0007669"/>
    <property type="project" value="InterPro"/>
</dbReference>
<dbReference type="SUPFAM" id="SSF57903">
    <property type="entry name" value="FYVE/PHD zinc finger"/>
    <property type="match status" value="3"/>
</dbReference>
<dbReference type="Gene3D" id="3.90.1150.10">
    <property type="entry name" value="Aspartate Aminotransferase, domain 1"/>
    <property type="match status" value="1"/>
</dbReference>
<dbReference type="Pfam" id="PF00202">
    <property type="entry name" value="Aminotran_3"/>
    <property type="match status" value="1"/>
</dbReference>
<evidence type="ECO:0000256" key="20">
    <source>
        <dbReference type="PROSITE-ProRule" id="PRU00035"/>
    </source>
</evidence>
<dbReference type="InterPro" id="IPR015424">
    <property type="entry name" value="PyrdxlP-dep_Trfase"/>
</dbReference>
<evidence type="ECO:0000256" key="21">
    <source>
        <dbReference type="PROSITE-ProRule" id="PRU00146"/>
    </source>
</evidence>
<dbReference type="CDD" id="cd15559">
    <property type="entry name" value="PHD1_BPTF"/>
    <property type="match status" value="1"/>
</dbReference>
<evidence type="ECO:0000256" key="8">
    <source>
        <dbReference type="ARBA" id="ARBA00022723"/>
    </source>
</evidence>
<dbReference type="PANTHER" id="PTHR45975">
    <property type="entry name" value="NUCLEOSOME-REMODELING FACTOR SUBUNIT BPTF"/>
    <property type="match status" value="1"/>
</dbReference>
<dbReference type="SMART" id="SM00297">
    <property type="entry name" value="BROMO"/>
    <property type="match status" value="1"/>
</dbReference>
<dbReference type="Gene3D" id="1.20.920.10">
    <property type="entry name" value="Bromodomain-like"/>
    <property type="match status" value="1"/>
</dbReference>
<dbReference type="InterPro" id="IPR015421">
    <property type="entry name" value="PyrdxlP-dep_Trfase_major"/>
</dbReference>
<feature type="region of interest" description="Disordered" evidence="22">
    <location>
        <begin position="2470"/>
        <end position="2578"/>
    </location>
</feature>
<dbReference type="EC" id="2.6.1.22" evidence="4"/>
<feature type="compositionally biased region" description="Polar residues" evidence="22">
    <location>
        <begin position="2515"/>
        <end position="2526"/>
    </location>
</feature>
<dbReference type="GO" id="GO:0030170">
    <property type="term" value="F:pyridoxal phosphate binding"/>
    <property type="evidence" value="ECO:0007669"/>
    <property type="project" value="InterPro"/>
</dbReference>
<evidence type="ECO:0000256" key="14">
    <source>
        <dbReference type="ARBA" id="ARBA00023163"/>
    </source>
</evidence>
<comment type="cofactor">
    <cofactor evidence="1">
        <name>pyridoxal 5'-phosphate</name>
        <dbReference type="ChEBI" id="CHEBI:597326"/>
    </cofactor>
</comment>
<evidence type="ECO:0000256" key="7">
    <source>
        <dbReference type="ARBA" id="ARBA00022679"/>
    </source>
</evidence>
<evidence type="ECO:0000313" key="27">
    <source>
        <dbReference type="Proteomes" id="UP001367676"/>
    </source>
</evidence>
<dbReference type="EC" id="2.6.1.19" evidence="5"/>
<evidence type="ECO:0000256" key="3">
    <source>
        <dbReference type="ARBA" id="ARBA00008954"/>
    </source>
</evidence>
<dbReference type="PROSITE" id="PS50014">
    <property type="entry name" value="BROMODOMAIN_2"/>
    <property type="match status" value="1"/>
</dbReference>
<evidence type="ECO:0000256" key="11">
    <source>
        <dbReference type="ARBA" id="ARBA00022898"/>
    </source>
</evidence>
<evidence type="ECO:0000256" key="6">
    <source>
        <dbReference type="ARBA" id="ARBA00022576"/>
    </source>
</evidence>
<evidence type="ECO:0000256" key="22">
    <source>
        <dbReference type="SAM" id="MobiDB-lite"/>
    </source>
</evidence>
<feature type="region of interest" description="Disordered" evidence="22">
    <location>
        <begin position="105"/>
        <end position="162"/>
    </location>
</feature>
<evidence type="ECO:0000256" key="2">
    <source>
        <dbReference type="ARBA" id="ARBA00004123"/>
    </source>
</evidence>
<feature type="compositionally biased region" description="Basic and acidic residues" evidence="22">
    <location>
        <begin position="529"/>
        <end position="567"/>
    </location>
</feature>
<feature type="compositionally biased region" description="Low complexity" evidence="22">
    <location>
        <begin position="2488"/>
        <end position="2514"/>
    </location>
</feature>
<comment type="caution">
    <text evidence="26">The sequence shown here is derived from an EMBL/GenBank/DDBJ whole genome shotgun (WGS) entry which is preliminary data.</text>
</comment>
<dbReference type="InterPro" id="IPR005814">
    <property type="entry name" value="Aminotrans_3"/>
</dbReference>
<dbReference type="GO" id="GO:0008270">
    <property type="term" value="F:zinc ion binding"/>
    <property type="evidence" value="ECO:0007669"/>
    <property type="project" value="UniProtKB-KW"/>
</dbReference>
<dbReference type="PROSITE" id="PS50827">
    <property type="entry name" value="DDT"/>
    <property type="match status" value="1"/>
</dbReference>
<dbReference type="Gene3D" id="3.40.640.10">
    <property type="entry name" value="Type I PLP-dependent aspartate aminotransferase-like (Major domain)"/>
    <property type="match status" value="1"/>
</dbReference>
<protein>
    <recommendedName>
        <fullName evidence="18">(S)-3-amino-2-methylpropionate transaminase</fullName>
        <ecNumber evidence="5">2.6.1.19</ecNumber>
        <ecNumber evidence="4">2.6.1.22</ecNumber>
    </recommendedName>
    <alternativeName>
        <fullName evidence="19">GABA aminotransferase</fullName>
    </alternativeName>
    <alternativeName>
        <fullName evidence="17">Gamma-amino-N-butyrate transaminase</fullName>
    </alternativeName>
    <alternativeName>
        <fullName evidence="16">L-AIBAT</fullName>
    </alternativeName>
</protein>
<evidence type="ECO:0000256" key="15">
    <source>
        <dbReference type="ARBA" id="ARBA00023242"/>
    </source>
</evidence>
<feature type="region of interest" description="Disordered" evidence="22">
    <location>
        <begin position="1245"/>
        <end position="1375"/>
    </location>
</feature>
<dbReference type="CDD" id="cd00610">
    <property type="entry name" value="OAT_like"/>
    <property type="match status" value="1"/>
</dbReference>